<proteinExistence type="predicted"/>
<dbReference type="EMBL" id="CAJNDS010000048">
    <property type="protein sequence ID" value="CAE6934235.1"/>
    <property type="molecule type" value="Genomic_DNA"/>
</dbReference>
<sequence length="499" mass="55031">MTWSVKGDSGSRFCCLCSNCFSHTAGEDDEAVSQACHFTRHAQLAQHSSEEMLASWDRMAARFGNCTSAEWKKWQQATGVTYSPEALLACDELRSMLVPARQWMHDYMHALLSNGLLSYATFFLMQELDCWSTFAGYATFWNLPKQFASAPISSLFESKRHSMKTFVHTAALQAPSTQAFLAMCALLEVLHAGYSGKVTGHMVFVLVEDALEKWKTAGWPFRKKNHWLLHFHQSFEDHGHLIGRFTMERKRKMINRKTSLLQNTTSFESSAMEEIVNGELQALAETDNLDAGIKLLQPKNAGAKDTQLSSMVWPAPWASVLAASSARCQDGTVAAGDVALFCHAGHKWACGKVKKHLQCGVQCRTVLELFALLEDHGSYAVWTHGPAEVAVDLENIFTSVTYVTAIRRVPQPGAAAGAAVQASEDLQLRLWDTRQGLLKGPAAAVRAGPNQLICLDVSPDGNYVACGSKACCIARDHWRTCRAELLSTSFDCTPKPKAS</sequence>
<evidence type="ECO:0000313" key="2">
    <source>
        <dbReference type="Proteomes" id="UP000604046"/>
    </source>
</evidence>
<name>A0A812GX68_9DINO</name>
<gene>
    <name evidence="1" type="ORF">SNAT2548_LOCUS965</name>
</gene>
<comment type="caution">
    <text evidence="1">The sequence shown here is derived from an EMBL/GenBank/DDBJ whole genome shotgun (WGS) entry which is preliminary data.</text>
</comment>
<dbReference type="AlphaFoldDB" id="A0A812GX68"/>
<evidence type="ECO:0000313" key="1">
    <source>
        <dbReference type="EMBL" id="CAE6934235.1"/>
    </source>
</evidence>
<keyword evidence="2" id="KW-1185">Reference proteome</keyword>
<dbReference type="InterPro" id="IPR015943">
    <property type="entry name" value="WD40/YVTN_repeat-like_dom_sf"/>
</dbReference>
<accession>A0A812GX68</accession>
<dbReference type="Proteomes" id="UP000604046">
    <property type="component" value="Unassembled WGS sequence"/>
</dbReference>
<organism evidence="1 2">
    <name type="scientific">Symbiodinium natans</name>
    <dbReference type="NCBI Taxonomy" id="878477"/>
    <lineage>
        <taxon>Eukaryota</taxon>
        <taxon>Sar</taxon>
        <taxon>Alveolata</taxon>
        <taxon>Dinophyceae</taxon>
        <taxon>Suessiales</taxon>
        <taxon>Symbiodiniaceae</taxon>
        <taxon>Symbiodinium</taxon>
    </lineage>
</organism>
<protein>
    <submittedName>
        <fullName evidence="1">Uncharacterized protein</fullName>
    </submittedName>
</protein>
<dbReference type="Gene3D" id="2.130.10.10">
    <property type="entry name" value="YVTN repeat-like/Quinoprotein amine dehydrogenase"/>
    <property type="match status" value="1"/>
</dbReference>
<reference evidence="1" key="1">
    <citation type="submission" date="2021-02" db="EMBL/GenBank/DDBJ databases">
        <authorList>
            <person name="Dougan E. K."/>
            <person name="Rhodes N."/>
            <person name="Thang M."/>
            <person name="Chan C."/>
        </authorList>
    </citation>
    <scope>NUCLEOTIDE SEQUENCE</scope>
</reference>